<proteinExistence type="predicted"/>
<feature type="domain" description="Glycosyl transferase family 1" evidence="3">
    <location>
        <begin position="200"/>
        <end position="345"/>
    </location>
</feature>
<dbReference type="InterPro" id="IPR028098">
    <property type="entry name" value="Glyco_trans_4-like_N"/>
</dbReference>
<gene>
    <name evidence="5" type="ORF">KA717_31815</name>
</gene>
<dbReference type="Pfam" id="PF13579">
    <property type="entry name" value="Glyco_trans_4_4"/>
    <property type="match status" value="1"/>
</dbReference>
<evidence type="ECO:0000259" key="4">
    <source>
        <dbReference type="Pfam" id="PF13579"/>
    </source>
</evidence>
<dbReference type="SUPFAM" id="SSF53756">
    <property type="entry name" value="UDP-Glycosyltransferase/glycogen phosphorylase"/>
    <property type="match status" value="1"/>
</dbReference>
<dbReference type="PANTHER" id="PTHR12526:SF510">
    <property type="entry name" value="D-INOSITOL 3-PHOSPHATE GLYCOSYLTRANSFERASE"/>
    <property type="match status" value="1"/>
</dbReference>
<protein>
    <submittedName>
        <fullName evidence="5">Glycosyltransferase family 4 protein</fullName>
    </submittedName>
</protein>
<evidence type="ECO:0000256" key="1">
    <source>
        <dbReference type="ARBA" id="ARBA00022676"/>
    </source>
</evidence>
<dbReference type="GO" id="GO:0016757">
    <property type="term" value="F:glycosyltransferase activity"/>
    <property type="evidence" value="ECO:0007669"/>
    <property type="project" value="UniProtKB-KW"/>
</dbReference>
<accession>A0A977KUI5</accession>
<dbReference type="EMBL" id="CP073041">
    <property type="protein sequence ID" value="UXE60181.1"/>
    <property type="molecule type" value="Genomic_DNA"/>
</dbReference>
<dbReference type="KEGG" id="wna:KA717_31815"/>
<name>A0A977KUI5_9CYAN</name>
<dbReference type="Gene3D" id="3.40.50.2000">
    <property type="entry name" value="Glycogen Phosphorylase B"/>
    <property type="match status" value="2"/>
</dbReference>
<evidence type="ECO:0000313" key="5">
    <source>
        <dbReference type="EMBL" id="UXE60181.1"/>
    </source>
</evidence>
<dbReference type="Pfam" id="PF00534">
    <property type="entry name" value="Glycos_transf_1"/>
    <property type="match status" value="1"/>
</dbReference>
<dbReference type="AlphaFoldDB" id="A0A977KUI5"/>
<evidence type="ECO:0000259" key="3">
    <source>
        <dbReference type="Pfam" id="PF00534"/>
    </source>
</evidence>
<dbReference type="CDD" id="cd03801">
    <property type="entry name" value="GT4_PimA-like"/>
    <property type="match status" value="1"/>
</dbReference>
<dbReference type="InterPro" id="IPR001296">
    <property type="entry name" value="Glyco_trans_1"/>
</dbReference>
<keyword evidence="1" id="KW-0328">Glycosyltransferase</keyword>
<keyword evidence="2" id="KW-0808">Transferase</keyword>
<evidence type="ECO:0000256" key="2">
    <source>
        <dbReference type="ARBA" id="ARBA00022679"/>
    </source>
</evidence>
<reference evidence="5" key="1">
    <citation type="submission" date="2021-04" db="EMBL/GenBank/DDBJ databases">
        <title>Genome sequence of Woronichinia naegeliana from Washington state freshwater lake bloom.</title>
        <authorList>
            <person name="Dreher T.W."/>
        </authorList>
    </citation>
    <scope>NUCLEOTIDE SEQUENCE</scope>
    <source>
        <strain evidence="5">WA131</strain>
    </source>
</reference>
<dbReference type="PANTHER" id="PTHR12526">
    <property type="entry name" value="GLYCOSYLTRANSFERASE"/>
    <property type="match status" value="1"/>
</dbReference>
<sequence length="376" mass="41988">MRHCFVFITVFSEEGGIQSYAKDVLAAYLEGLDQSPSLDSSSPVAEIFLLRDSSDCHNPFNDDRLKFHYLKTLPAWRGRLKLAIALLQAFKLEKPQRVFCGHSKLSPLIALLCRLFGIPYMVMTYGKEVWDPLPILEKLALHQADAIWTISRYSRDRLCQANQIEPERVQIVPCIVDGDVFCPGPASPALMEQYGLAGHKVLITIARLWSGDIYKGVDVTLRALPQILCNYPQLKYLVIGRGDDQPRLVRLTQELGVTEQVIFVGFVPSENLVDYYRLADGYVMPSQEGFGIVYLEALACGVPVIAGDADGSADPLQDGQLGWQVPHRNVDAVAKACIELLNNKNCQTLKPQLREKTLKKFSKIALVQVLQSVVEN</sequence>
<dbReference type="Proteomes" id="UP001065613">
    <property type="component" value="Chromosome"/>
</dbReference>
<organism evidence="5">
    <name type="scientific">Woronichinia naegeliana WA131</name>
    <dbReference type="NCBI Taxonomy" id="2824559"/>
    <lineage>
        <taxon>Bacteria</taxon>
        <taxon>Bacillati</taxon>
        <taxon>Cyanobacteriota</taxon>
        <taxon>Cyanophyceae</taxon>
        <taxon>Synechococcales</taxon>
        <taxon>Coelosphaeriaceae</taxon>
        <taxon>Woronichinia</taxon>
    </lineage>
</organism>
<feature type="domain" description="Glycosyltransferase subfamily 4-like N-terminal" evidence="4">
    <location>
        <begin position="46"/>
        <end position="174"/>
    </location>
</feature>